<protein>
    <recommendedName>
        <fullName evidence="10">Odorant receptor</fullName>
    </recommendedName>
</protein>
<feature type="transmembrane region" description="Helical" evidence="10">
    <location>
        <begin position="37"/>
        <end position="57"/>
    </location>
</feature>
<gene>
    <name evidence="12" type="primary">LOC108631690</name>
</gene>
<feature type="transmembrane region" description="Helical" evidence="10">
    <location>
        <begin position="98"/>
        <end position="122"/>
    </location>
</feature>
<evidence type="ECO:0000256" key="4">
    <source>
        <dbReference type="ARBA" id="ARBA00022692"/>
    </source>
</evidence>
<keyword evidence="11" id="KW-1185">Reference proteome</keyword>
<evidence type="ECO:0000256" key="2">
    <source>
        <dbReference type="ARBA" id="ARBA00022475"/>
    </source>
</evidence>
<organism evidence="11 12">
    <name type="scientific">Ceratina calcarata</name>
    <dbReference type="NCBI Taxonomy" id="156304"/>
    <lineage>
        <taxon>Eukaryota</taxon>
        <taxon>Metazoa</taxon>
        <taxon>Ecdysozoa</taxon>
        <taxon>Arthropoda</taxon>
        <taxon>Hexapoda</taxon>
        <taxon>Insecta</taxon>
        <taxon>Pterygota</taxon>
        <taxon>Neoptera</taxon>
        <taxon>Endopterygota</taxon>
        <taxon>Hymenoptera</taxon>
        <taxon>Apocrita</taxon>
        <taxon>Aculeata</taxon>
        <taxon>Apoidea</taxon>
        <taxon>Anthophila</taxon>
        <taxon>Apidae</taxon>
        <taxon>Ceratina</taxon>
        <taxon>Zadontomerus</taxon>
    </lineage>
</organism>
<dbReference type="Proteomes" id="UP000694925">
    <property type="component" value="Unplaced"/>
</dbReference>
<sequence length="373" mass="43735">MWPYDESVTKLILRVLYSMNTVFFLLLQIITIFNSEVFLDLLIALAPGIFLELPIIVKFHLCWIKDDYYKESFDHMRIDWGRLKEAEKLPLKQAYGEFVFYSKFLFLFAYAPSVLIMVFLFFPKITSFDVPLNQSRPIDLNFPIEYFVDHNKYFYPVIIHISLSVLLLSTVQSGVEVLNWIILLHMMGMFHLLGYLLEHLFDKPENTNDNIDLNTVYYGRIVHIIDVHKRNLKLGDILARCYLESGIIQMFLIILCITSILLKLKRIVSPIEDIRVVIGHCTFSSSVISATYLLLLIPQKVHDTSSDMFIKIYCGRWYMAPIKSQKLLLIPMQRYMKPYKLQYKTLIIAYSQTFAKIVQASFSYFAVLYSLQD</sequence>
<dbReference type="GO" id="GO:0004984">
    <property type="term" value="F:olfactory receptor activity"/>
    <property type="evidence" value="ECO:0007669"/>
    <property type="project" value="InterPro"/>
</dbReference>
<dbReference type="PANTHER" id="PTHR21137">
    <property type="entry name" value="ODORANT RECEPTOR"/>
    <property type="match status" value="1"/>
</dbReference>
<dbReference type="GeneID" id="108631690"/>
<dbReference type="GO" id="GO:0005549">
    <property type="term" value="F:odorant binding"/>
    <property type="evidence" value="ECO:0007669"/>
    <property type="project" value="InterPro"/>
</dbReference>
<evidence type="ECO:0000256" key="7">
    <source>
        <dbReference type="ARBA" id="ARBA00023136"/>
    </source>
</evidence>
<evidence type="ECO:0000313" key="11">
    <source>
        <dbReference type="Proteomes" id="UP000694925"/>
    </source>
</evidence>
<comment type="subcellular location">
    <subcellularLocation>
        <location evidence="1 10">Cell membrane</location>
        <topology evidence="1 10">Multi-pass membrane protein</topology>
    </subcellularLocation>
</comment>
<dbReference type="KEGG" id="ccal:108631690"/>
<dbReference type="RefSeq" id="XP_017891295.2">
    <property type="nucleotide sequence ID" value="XM_018035806.2"/>
</dbReference>
<evidence type="ECO:0000256" key="5">
    <source>
        <dbReference type="ARBA" id="ARBA00022725"/>
    </source>
</evidence>
<feature type="transmembrane region" description="Helical" evidence="10">
    <location>
        <begin position="246"/>
        <end position="264"/>
    </location>
</feature>
<dbReference type="GO" id="GO:0005886">
    <property type="term" value="C:plasma membrane"/>
    <property type="evidence" value="ECO:0007669"/>
    <property type="project" value="UniProtKB-SubCell"/>
</dbReference>
<feature type="transmembrane region" description="Helical" evidence="10">
    <location>
        <begin position="153"/>
        <end position="171"/>
    </location>
</feature>
<keyword evidence="9 10" id="KW-0807">Transducer</keyword>
<evidence type="ECO:0000256" key="10">
    <source>
        <dbReference type="RuleBase" id="RU351113"/>
    </source>
</evidence>
<feature type="transmembrane region" description="Helical" evidence="10">
    <location>
        <begin position="12"/>
        <end position="31"/>
    </location>
</feature>
<proteinExistence type="inferred from homology"/>
<evidence type="ECO:0000256" key="8">
    <source>
        <dbReference type="ARBA" id="ARBA00023170"/>
    </source>
</evidence>
<evidence type="ECO:0000313" key="12">
    <source>
        <dbReference type="RefSeq" id="XP_017891295.2"/>
    </source>
</evidence>
<name>A0AAJ7JE93_9HYME</name>
<evidence type="ECO:0000256" key="6">
    <source>
        <dbReference type="ARBA" id="ARBA00022989"/>
    </source>
</evidence>
<keyword evidence="8 10" id="KW-0675">Receptor</keyword>
<feature type="transmembrane region" description="Helical" evidence="10">
    <location>
        <begin position="178"/>
        <end position="197"/>
    </location>
</feature>
<evidence type="ECO:0000256" key="1">
    <source>
        <dbReference type="ARBA" id="ARBA00004651"/>
    </source>
</evidence>
<dbReference type="InterPro" id="IPR004117">
    <property type="entry name" value="7tm6_olfct_rcpt"/>
</dbReference>
<feature type="transmembrane region" description="Helical" evidence="10">
    <location>
        <begin position="276"/>
        <end position="297"/>
    </location>
</feature>
<keyword evidence="7 10" id="KW-0472">Membrane</keyword>
<keyword evidence="3 10" id="KW-0716">Sensory transduction</keyword>
<keyword evidence="4 10" id="KW-0812">Transmembrane</keyword>
<keyword evidence="6 10" id="KW-1133">Transmembrane helix</keyword>
<accession>A0AAJ7JE93</accession>
<comment type="similarity">
    <text evidence="10">Belongs to the insect chemoreceptor superfamily. Heteromeric odorant receptor channel (TC 1.A.69) family.</text>
</comment>
<evidence type="ECO:0000256" key="9">
    <source>
        <dbReference type="ARBA" id="ARBA00023224"/>
    </source>
</evidence>
<dbReference type="Pfam" id="PF02949">
    <property type="entry name" value="7tm_6"/>
    <property type="match status" value="1"/>
</dbReference>
<dbReference type="GO" id="GO:0007165">
    <property type="term" value="P:signal transduction"/>
    <property type="evidence" value="ECO:0007669"/>
    <property type="project" value="UniProtKB-KW"/>
</dbReference>
<evidence type="ECO:0000256" key="3">
    <source>
        <dbReference type="ARBA" id="ARBA00022606"/>
    </source>
</evidence>
<keyword evidence="2" id="KW-1003">Cell membrane</keyword>
<dbReference type="PANTHER" id="PTHR21137:SF35">
    <property type="entry name" value="ODORANT RECEPTOR 19A-RELATED"/>
    <property type="match status" value="1"/>
</dbReference>
<reference evidence="12" key="1">
    <citation type="submission" date="2025-08" db="UniProtKB">
        <authorList>
            <consortium name="RefSeq"/>
        </authorList>
    </citation>
    <scope>IDENTIFICATION</scope>
    <source>
        <tissue evidence="12">Whole body</tissue>
    </source>
</reference>
<keyword evidence="5 10" id="KW-0552">Olfaction</keyword>
<dbReference type="AlphaFoldDB" id="A0AAJ7JE93"/>